<feature type="transmembrane region" description="Helical" evidence="1">
    <location>
        <begin position="163"/>
        <end position="185"/>
    </location>
</feature>
<feature type="transmembrane region" description="Helical" evidence="1">
    <location>
        <begin position="120"/>
        <end position="142"/>
    </location>
</feature>
<accession>A0A2W2CJR2</accession>
<keyword evidence="1" id="KW-1133">Transmembrane helix</keyword>
<evidence type="ECO:0000313" key="2">
    <source>
        <dbReference type="EMBL" id="PZF93254.1"/>
    </source>
</evidence>
<dbReference type="AlphaFoldDB" id="A0A2W2CJR2"/>
<name>A0A2W2CJR2_9ACTN</name>
<organism evidence="2 3">
    <name type="scientific">Micromonospora endophytica</name>
    <dbReference type="NCBI Taxonomy" id="515350"/>
    <lineage>
        <taxon>Bacteria</taxon>
        <taxon>Bacillati</taxon>
        <taxon>Actinomycetota</taxon>
        <taxon>Actinomycetes</taxon>
        <taxon>Micromonosporales</taxon>
        <taxon>Micromonosporaceae</taxon>
        <taxon>Micromonospora</taxon>
    </lineage>
</organism>
<feature type="transmembrane region" description="Helical" evidence="1">
    <location>
        <begin position="191"/>
        <end position="208"/>
    </location>
</feature>
<feature type="transmembrane region" description="Helical" evidence="1">
    <location>
        <begin position="29"/>
        <end position="60"/>
    </location>
</feature>
<comment type="caution">
    <text evidence="2">The sequence shown here is derived from an EMBL/GenBank/DDBJ whole genome shotgun (WGS) entry which is preliminary data.</text>
</comment>
<gene>
    <name evidence="2" type="ORF">C1I93_18130</name>
</gene>
<dbReference type="EMBL" id="POTX01000125">
    <property type="protein sequence ID" value="PZF93254.1"/>
    <property type="molecule type" value="Genomic_DNA"/>
</dbReference>
<proteinExistence type="predicted"/>
<dbReference type="Proteomes" id="UP000248627">
    <property type="component" value="Unassembled WGS sequence"/>
</dbReference>
<feature type="transmembrane region" description="Helical" evidence="1">
    <location>
        <begin position="95"/>
        <end position="114"/>
    </location>
</feature>
<reference evidence="2 3" key="1">
    <citation type="submission" date="2018-01" db="EMBL/GenBank/DDBJ databases">
        <title>Draft genome sequence of Jishengella endophytica.</title>
        <authorList>
            <person name="Sahin N."/>
            <person name="Ay H."/>
            <person name="Saygin H."/>
        </authorList>
    </citation>
    <scope>NUCLEOTIDE SEQUENCE [LARGE SCALE GENOMIC DNA]</scope>
    <source>
        <strain evidence="2 3">DSM 45430</strain>
    </source>
</reference>
<evidence type="ECO:0000313" key="3">
    <source>
        <dbReference type="Proteomes" id="UP000248627"/>
    </source>
</evidence>
<evidence type="ECO:0000256" key="1">
    <source>
        <dbReference type="SAM" id="Phobius"/>
    </source>
</evidence>
<keyword evidence="1" id="KW-0472">Membrane</keyword>
<keyword evidence="1" id="KW-0812">Transmembrane</keyword>
<sequence>MLLVAAGALGVAHVVGVLTDAPILRQAEVFALALLLAYALFAGLPSPRWAVPAGLAVLIFDAVRTMPSGRVDYGWQVFRYEPLELSGRLRDGLELTWAALVVVLVLALVARRHAGRPSRWALVGAVLTGGLVLGYLAVRVAHGLRKARPAWAGDGGRSDSIEFVTAALTPPLVLALGAIALATMLVGQGRRLAACGAGLLALAAMFHLDTAMALGPQRLSAYPVDPGVVFTQVFTFTPTLATAPALTSAAELAGCLLLVVGLCGGRPERTGSAGGEPAPVDG</sequence>
<keyword evidence="3" id="KW-1185">Reference proteome</keyword>
<protein>
    <submittedName>
        <fullName evidence="2">Uncharacterized protein</fullName>
    </submittedName>
</protein>